<keyword evidence="4" id="KW-0697">Rotamase</keyword>
<dbReference type="InterPro" id="IPR036611">
    <property type="entry name" value="Trigger_fac_ribosome-bd_sf"/>
</dbReference>
<dbReference type="PANTHER" id="PTHR30560">
    <property type="entry name" value="TRIGGER FACTOR CHAPERONE AND PEPTIDYL-PROLYL CIS/TRANS ISOMERASE"/>
    <property type="match status" value="1"/>
</dbReference>
<evidence type="ECO:0000256" key="4">
    <source>
        <dbReference type="ARBA" id="ARBA00023110"/>
    </source>
</evidence>
<reference evidence="8" key="1">
    <citation type="submission" date="2018-06" db="EMBL/GenBank/DDBJ databases">
        <authorList>
            <person name="Zhirakovskaya E."/>
        </authorList>
    </citation>
    <scope>NUCLEOTIDE SEQUENCE</scope>
</reference>
<dbReference type="Pfam" id="PF00254">
    <property type="entry name" value="FKBP_C"/>
    <property type="match status" value="1"/>
</dbReference>
<dbReference type="GO" id="GO:0003755">
    <property type="term" value="F:peptidyl-prolyl cis-trans isomerase activity"/>
    <property type="evidence" value="ECO:0007669"/>
    <property type="project" value="UniProtKB-KW"/>
</dbReference>
<dbReference type="InterPro" id="IPR008881">
    <property type="entry name" value="Trigger_fac_ribosome-bd_bac"/>
</dbReference>
<evidence type="ECO:0000256" key="5">
    <source>
        <dbReference type="ARBA" id="ARBA00023186"/>
    </source>
</evidence>
<dbReference type="PANTHER" id="PTHR30560:SF3">
    <property type="entry name" value="TRIGGER FACTOR-LIKE PROTEIN TIG, CHLOROPLASTIC"/>
    <property type="match status" value="1"/>
</dbReference>
<dbReference type="EMBL" id="UOFD01000046">
    <property type="protein sequence ID" value="VAW52382.1"/>
    <property type="molecule type" value="Genomic_DNA"/>
</dbReference>
<sequence>MQVSVEAGEGLERKLTVQVPAETVEMEVNNRLNSIKSTVRIDGFRPGKVPLKVVKQKYSGTILQEVAGELMQKTFQEALTQENLQPAGDPVIQTQDLVLGQAMEYTATFEVYPDVALTPVTDISIEKIEAGIEDSDVDNMIDVLRKQKMDWVEVDRASVNDDRISIDFIGSVNGEKFDGGSANDMPLVLGAGQMIPGFEEHLTDLKATEETSFKVSFPDDYTSEELAGKEAEFAVTVKKVEEAQLPEVDETFAKAFGVESGDVAQLKTDIKANMERELERRLRTLLKGNVMDALMAANTIDVPTATIQQEAEALMKQAEAQTPDSNLSIDTFMDDAKRRVQLGMILAEVAKTSAINIEEDMIKQRIEEMAKDYDDPDEFVRYYMGNQELLGGVQSLVLEDKVVDWIAEQATVNTKVSTFDEVMNPETNKS</sequence>
<dbReference type="FunFam" id="3.10.50.40:FF:000001">
    <property type="entry name" value="Trigger factor"/>
    <property type="match status" value="1"/>
</dbReference>
<accession>A0A3B0WM14</accession>
<dbReference type="SUPFAM" id="SSF109998">
    <property type="entry name" value="Triger factor/SurA peptide-binding domain-like"/>
    <property type="match status" value="1"/>
</dbReference>
<dbReference type="SUPFAM" id="SSF102735">
    <property type="entry name" value="Trigger factor ribosome-binding domain"/>
    <property type="match status" value="1"/>
</dbReference>
<dbReference type="PIRSF" id="PIRSF003095">
    <property type="entry name" value="Trigger_factor"/>
    <property type="match status" value="1"/>
</dbReference>
<evidence type="ECO:0000313" key="8">
    <source>
        <dbReference type="EMBL" id="VAW52382.1"/>
    </source>
</evidence>
<feature type="domain" description="PPIase FKBP-type" evidence="7">
    <location>
        <begin position="161"/>
        <end position="246"/>
    </location>
</feature>
<keyword evidence="5" id="KW-0143">Chaperone</keyword>
<dbReference type="InterPro" id="IPR037041">
    <property type="entry name" value="Trigger_fac_C_sf"/>
</dbReference>
<dbReference type="HAMAP" id="MF_00303">
    <property type="entry name" value="Trigger_factor_Tig"/>
    <property type="match status" value="1"/>
</dbReference>
<dbReference type="InterPro" id="IPR046357">
    <property type="entry name" value="PPIase_dom_sf"/>
</dbReference>
<dbReference type="InterPro" id="IPR027304">
    <property type="entry name" value="Trigger_fact/SurA_dom_sf"/>
</dbReference>
<comment type="catalytic activity">
    <reaction evidence="1">
        <text>[protein]-peptidylproline (omega=180) = [protein]-peptidylproline (omega=0)</text>
        <dbReference type="Rhea" id="RHEA:16237"/>
        <dbReference type="Rhea" id="RHEA-COMP:10747"/>
        <dbReference type="Rhea" id="RHEA-COMP:10748"/>
        <dbReference type="ChEBI" id="CHEBI:83833"/>
        <dbReference type="ChEBI" id="CHEBI:83834"/>
        <dbReference type="EC" id="5.2.1.8"/>
    </reaction>
</comment>
<dbReference type="InterPro" id="IPR005215">
    <property type="entry name" value="Trig_fac"/>
</dbReference>
<protein>
    <recommendedName>
        <fullName evidence="3">peptidylprolyl isomerase</fullName>
        <ecNumber evidence="3">5.2.1.8</ecNumber>
    </recommendedName>
</protein>
<dbReference type="EC" id="5.2.1.8" evidence="3"/>
<dbReference type="Gene3D" id="1.10.3120.10">
    <property type="entry name" value="Trigger factor, C-terminal domain"/>
    <property type="match status" value="1"/>
</dbReference>
<dbReference type="PROSITE" id="PS50059">
    <property type="entry name" value="FKBP_PPIASE"/>
    <property type="match status" value="1"/>
</dbReference>
<dbReference type="Pfam" id="PF05698">
    <property type="entry name" value="Trigger_C"/>
    <property type="match status" value="1"/>
</dbReference>
<dbReference type="Pfam" id="PF05697">
    <property type="entry name" value="Trigger_N"/>
    <property type="match status" value="1"/>
</dbReference>
<dbReference type="InterPro" id="IPR008880">
    <property type="entry name" value="Trigger_fac_C"/>
</dbReference>
<dbReference type="Gene3D" id="3.10.50.40">
    <property type="match status" value="1"/>
</dbReference>
<dbReference type="GO" id="GO:0015031">
    <property type="term" value="P:protein transport"/>
    <property type="evidence" value="ECO:0007669"/>
    <property type="project" value="InterPro"/>
</dbReference>
<evidence type="ECO:0000256" key="6">
    <source>
        <dbReference type="ARBA" id="ARBA00023235"/>
    </source>
</evidence>
<keyword evidence="8" id="KW-0132">Cell division</keyword>
<dbReference type="NCBIfam" id="TIGR00115">
    <property type="entry name" value="tig"/>
    <property type="match status" value="1"/>
</dbReference>
<evidence type="ECO:0000256" key="1">
    <source>
        <dbReference type="ARBA" id="ARBA00000971"/>
    </source>
</evidence>
<keyword evidence="8" id="KW-0131">Cell cycle</keyword>
<dbReference type="GO" id="GO:0051301">
    <property type="term" value="P:cell division"/>
    <property type="evidence" value="ECO:0007669"/>
    <property type="project" value="UniProtKB-KW"/>
</dbReference>
<comment type="similarity">
    <text evidence="2">Belongs to the FKBP-type PPIase family. Tig subfamily.</text>
</comment>
<evidence type="ECO:0000259" key="7">
    <source>
        <dbReference type="PROSITE" id="PS50059"/>
    </source>
</evidence>
<proteinExistence type="inferred from homology"/>
<dbReference type="InterPro" id="IPR001179">
    <property type="entry name" value="PPIase_FKBP_dom"/>
</dbReference>
<organism evidence="8">
    <name type="scientific">hydrothermal vent metagenome</name>
    <dbReference type="NCBI Taxonomy" id="652676"/>
    <lineage>
        <taxon>unclassified sequences</taxon>
        <taxon>metagenomes</taxon>
        <taxon>ecological metagenomes</taxon>
    </lineage>
</organism>
<dbReference type="Gene3D" id="3.30.70.1050">
    <property type="entry name" value="Trigger factor ribosome-binding domain"/>
    <property type="match status" value="1"/>
</dbReference>
<dbReference type="SUPFAM" id="SSF54534">
    <property type="entry name" value="FKBP-like"/>
    <property type="match status" value="1"/>
</dbReference>
<gene>
    <name evidence="8" type="ORF">MNBD_GAMMA06-769</name>
</gene>
<dbReference type="AlphaFoldDB" id="A0A3B0WM14"/>
<evidence type="ECO:0000256" key="2">
    <source>
        <dbReference type="ARBA" id="ARBA00005464"/>
    </source>
</evidence>
<keyword evidence="6 8" id="KW-0413">Isomerase</keyword>
<dbReference type="GO" id="GO:0051083">
    <property type="term" value="P:'de novo' cotranslational protein folding"/>
    <property type="evidence" value="ECO:0007669"/>
    <property type="project" value="TreeGrafter"/>
</dbReference>
<dbReference type="GO" id="GO:0044183">
    <property type="term" value="F:protein folding chaperone"/>
    <property type="evidence" value="ECO:0007669"/>
    <property type="project" value="TreeGrafter"/>
</dbReference>
<dbReference type="GO" id="GO:0043022">
    <property type="term" value="F:ribosome binding"/>
    <property type="evidence" value="ECO:0007669"/>
    <property type="project" value="TreeGrafter"/>
</dbReference>
<name>A0A3B0WM14_9ZZZZ</name>
<evidence type="ECO:0000256" key="3">
    <source>
        <dbReference type="ARBA" id="ARBA00013194"/>
    </source>
</evidence>
<dbReference type="GO" id="GO:0043335">
    <property type="term" value="P:protein unfolding"/>
    <property type="evidence" value="ECO:0007669"/>
    <property type="project" value="TreeGrafter"/>
</dbReference>